<feature type="coiled-coil region" evidence="8">
    <location>
        <begin position="1440"/>
        <end position="1467"/>
    </location>
</feature>
<gene>
    <name evidence="11" type="ORF">WN55_08938</name>
</gene>
<evidence type="ECO:0000256" key="8">
    <source>
        <dbReference type="SAM" id="Coils"/>
    </source>
</evidence>
<feature type="coiled-coil region" evidence="8">
    <location>
        <begin position="1623"/>
        <end position="1840"/>
    </location>
</feature>
<protein>
    <submittedName>
        <fullName evidence="11">Centromere-associated protein E</fullName>
    </submittedName>
</protein>
<feature type="binding site" evidence="7">
    <location>
        <begin position="88"/>
        <end position="95"/>
    </location>
    <ligand>
        <name>ATP</name>
        <dbReference type="ChEBI" id="CHEBI:30616"/>
    </ligand>
</feature>
<dbReference type="PANTHER" id="PTHR47968:SF75">
    <property type="entry name" value="CENTROMERE-ASSOCIATED PROTEIN E"/>
    <property type="match status" value="1"/>
</dbReference>
<feature type="coiled-coil region" evidence="8">
    <location>
        <begin position="1062"/>
        <end position="1138"/>
    </location>
</feature>
<name>A0A154P6T7_DUFNO</name>
<dbReference type="SMART" id="SM00129">
    <property type="entry name" value="KISc"/>
    <property type="match status" value="1"/>
</dbReference>
<feature type="coiled-coil region" evidence="8">
    <location>
        <begin position="599"/>
        <end position="640"/>
    </location>
</feature>
<dbReference type="PANTHER" id="PTHR47968">
    <property type="entry name" value="CENTROMERE PROTEIN E"/>
    <property type="match status" value="1"/>
</dbReference>
<evidence type="ECO:0000259" key="10">
    <source>
        <dbReference type="PROSITE" id="PS50067"/>
    </source>
</evidence>
<dbReference type="GO" id="GO:0000278">
    <property type="term" value="P:mitotic cell cycle"/>
    <property type="evidence" value="ECO:0007669"/>
    <property type="project" value="TreeGrafter"/>
</dbReference>
<evidence type="ECO:0000256" key="4">
    <source>
        <dbReference type="ARBA" id="ARBA00023054"/>
    </source>
</evidence>
<dbReference type="Gene3D" id="3.40.850.10">
    <property type="entry name" value="Kinesin motor domain"/>
    <property type="match status" value="1"/>
</dbReference>
<dbReference type="PRINTS" id="PR00380">
    <property type="entry name" value="KINESINHEAVY"/>
</dbReference>
<feature type="coiled-coil region" evidence="8">
    <location>
        <begin position="781"/>
        <end position="850"/>
    </location>
</feature>
<feature type="coiled-coil region" evidence="8">
    <location>
        <begin position="1188"/>
        <end position="1240"/>
    </location>
</feature>
<dbReference type="InterPro" id="IPR027417">
    <property type="entry name" value="P-loop_NTPase"/>
</dbReference>
<feature type="coiled-coil region" evidence="8">
    <location>
        <begin position="1525"/>
        <end position="1594"/>
    </location>
</feature>
<organism evidence="11 12">
    <name type="scientific">Dufourea novaeangliae</name>
    <name type="common">Sweat bee</name>
    <dbReference type="NCBI Taxonomy" id="178035"/>
    <lineage>
        <taxon>Eukaryota</taxon>
        <taxon>Metazoa</taxon>
        <taxon>Ecdysozoa</taxon>
        <taxon>Arthropoda</taxon>
        <taxon>Hexapoda</taxon>
        <taxon>Insecta</taxon>
        <taxon>Pterygota</taxon>
        <taxon>Neoptera</taxon>
        <taxon>Endopterygota</taxon>
        <taxon>Hymenoptera</taxon>
        <taxon>Apocrita</taxon>
        <taxon>Aculeata</taxon>
        <taxon>Apoidea</taxon>
        <taxon>Anthophila</taxon>
        <taxon>Halictidae</taxon>
        <taxon>Rophitinae</taxon>
        <taxon>Dufourea</taxon>
    </lineage>
</organism>
<dbReference type="Gene3D" id="1.10.287.1490">
    <property type="match status" value="1"/>
</dbReference>
<keyword evidence="3 7" id="KW-0067">ATP-binding</keyword>
<feature type="region of interest" description="Disordered" evidence="9">
    <location>
        <begin position="2068"/>
        <end position="2090"/>
    </location>
</feature>
<comment type="subcellular location">
    <subcellularLocation>
        <location evidence="1">Cytoplasm</location>
        <location evidence="1">Cytoskeleton</location>
    </subcellularLocation>
</comment>
<feature type="coiled-coil region" evidence="8">
    <location>
        <begin position="1267"/>
        <end position="1332"/>
    </location>
</feature>
<evidence type="ECO:0000256" key="5">
    <source>
        <dbReference type="ARBA" id="ARBA00023175"/>
    </source>
</evidence>
<dbReference type="GO" id="GO:0003777">
    <property type="term" value="F:microtubule motor activity"/>
    <property type="evidence" value="ECO:0007669"/>
    <property type="project" value="InterPro"/>
</dbReference>
<feature type="coiled-coil region" evidence="8">
    <location>
        <begin position="1900"/>
        <end position="1934"/>
    </location>
</feature>
<evidence type="ECO:0000256" key="7">
    <source>
        <dbReference type="PROSITE-ProRule" id="PRU00283"/>
    </source>
</evidence>
<sequence length="2090" mass="241566">MSESVKVGIKVRPLIECEKNKNLPIQWIVQGNSIVSLDPETIKRGDSEFHFDYIFDLDATSSNVFDSIVKPIVIATVNGFNGTVFSYGQCSSGKTHTMIGNSGELGIIPLSIMYMFKTISNTIEREFLLRVSYLEVQNETINDLLNKDGIELKFHKDNEHATVDCKEEIANTSDKMLSIMKKGIKIRKTRETDRNDSISGHSIFRITIESREISGESKSIVQVSQLNLVDLAGFESAREIAGIQEPQQTDKSLSMFESIIVQLSQSQNEQRDINVRHSKLTELLQSSLGGNSLTAIICTIIPVASKETYFTLSFARQAKNVKNKPRKNKVSSDAPFLIRYSEQLTKLQTELQRIKNGKSPIEVGSIEPKWQENYQINHLLEERVRLLKTQIISGCNANYAEPVKCKSRRRQSWCNPGTFKSHLPVFQTKTGLPTIKEMSPEKPQRKSNMQSIAVTNQTFQTGFTDFELDLIECNEGSEVKENGISLGEMEFTNNVLTEETEGNNSCMTPEKQDSSVQTSSNQGSPSTPKNVLRKYICDLTQDLIELREFTTLEKQLMCGEATLYDVISISKNLDEHTAEESASSSFKQNELFEYSSNVAIQLEEEKVKLAEELELKIQELDEIKNDIQGFKLDVEKLQNTIFLLTNENMEMSTKLTAEKERSKQIEFNLQRTIDELYARISKVTDEKISLESDVMVLNDQLQSLRLKTLEVYSDEQMLVKYQNKIDALKTENIESTAIIAEKNKELESIKESKSLLYDHECIYKDKTALLTEEKASLVLENNELSTDLIDKIEENDMLREECDILKNKISITEQHVNADENDVEQLRSENKLLKAEIMELKIKVTMLSDENVRFSNNLLETMEDLDHSRNEKLANNSLHSSSVFDNTIKKNKSAKEILLENNNETLADKVTMLQDKVDHLTRLNKKLSELKLSSCSQCVHLKSLNDSRRVLKLEAKALNCKLYELQKKFDQKCADTEALKQKANQELNLSFVDASLNASFADGLNVSFVEEKVQHLHNELQILKDDREKLSVMYREKCDELEKLHDEVGESTNVDSKSKKHVVKHESRIQQIQQSIDQVRDDIDELKKNSTNFTSVFNKFRTEKASLLDEINALRHMNEKLQQKVSDTEISAATATEKAHILETELLSMSKEIEEYTLKEKVIRGEKLTLEVELEDLKAEKENKDICITALHKTIDDLNECISSLKNELDLMTKESENDKEILKQQLQTLEVQLTDSKDNLAVKYKTEFESITRKFEEYTKESEIKLKKINETLNKYVDENDNLTQELAKLRDIELKFQDMKEKNEHVFIEEKTLANENEKLKEELNTVRECMMKELKSFKSKVNSVDYLSKTANEIFIIFLQTLMSKEEEVIKTMRELFEKDKQKLVDEKRQSADAKKRVTSWAKELEMETEKLQMDLTKRETMYKQQQDKIYHLEYVLRDANYEKETLKEKVETLEVDFNNLQAEFDKQSKVDIRQEEAISVAQKREKAVQEDFKKREIELQFKVRSEKEIYEKRIDELVYAIESYKTKNMELKGNIEGLEVNEKQLKNIIEANASELKANSQTIHKLNIELEQLTEAYNEVNHEVEQKTSHIEEIKALLKSKCDKISEYKAKLDTVVPDYEILKDQVKERKANIERYKEEIGELKMEKEKQIAMIKDNLNSEEIKNVGLNKQLHELNNKNIALAEELDTLKEKYEELQHANAKLERKIRNSTSKVKAEADMEDLRDVNKRLQNNLEGASNRITELQDSKNKILKELVNLKGQYELLSQENMEIKKTLASYKSRQSIPNSSQDDGRYDALLQEKNKIALELEDKKLLLKQKEKEVREHVSRVQDLTVKNKEFDEYLRDHATVIREREAEISQLKDKLYVHQIENKLVHENKIFNEKRQIENLTCEIDVDESDEICQMLRKKIQELELQIVSKNGQIATLEIQIQSENFPYQQKCKELEEHLCYSFIFDRMQNFVLKKWRTNRRDQYCQTSPNNASQLFTLNNEVGSVPSREVEKAEGKFWTHWNKDTKQFFLQFAFKNEKPSVGKVPPPPVPLIRPGLGPPMVPVPPPPRPPMFNPVPPPPALLATGMQIPPPPPHLA</sequence>
<feature type="region of interest" description="Disordered" evidence="9">
    <location>
        <begin position="500"/>
        <end position="528"/>
    </location>
</feature>
<dbReference type="OrthoDB" id="10250970at2759"/>
<dbReference type="GO" id="GO:0005524">
    <property type="term" value="F:ATP binding"/>
    <property type="evidence" value="ECO:0007669"/>
    <property type="project" value="UniProtKB-UniRule"/>
</dbReference>
<feature type="coiled-coil region" evidence="8">
    <location>
        <begin position="1006"/>
        <end position="1033"/>
    </location>
</feature>
<evidence type="ECO:0000313" key="11">
    <source>
        <dbReference type="EMBL" id="KZC07054.1"/>
    </source>
</evidence>
<keyword evidence="2 7" id="KW-0547">Nucleotide-binding</keyword>
<dbReference type="SUPFAM" id="SSF52540">
    <property type="entry name" value="P-loop containing nucleoside triphosphate hydrolases"/>
    <property type="match status" value="1"/>
</dbReference>
<comment type="similarity">
    <text evidence="7">Belongs to the TRAFAC class myosin-kinesin ATPase superfamily. Kinesin family.</text>
</comment>
<dbReference type="STRING" id="178035.A0A154P6T7"/>
<keyword evidence="4 8" id="KW-0175">Coiled coil</keyword>
<evidence type="ECO:0000256" key="3">
    <source>
        <dbReference type="ARBA" id="ARBA00022840"/>
    </source>
</evidence>
<evidence type="ECO:0000256" key="9">
    <source>
        <dbReference type="SAM" id="MobiDB-lite"/>
    </source>
</evidence>
<dbReference type="InterPro" id="IPR001752">
    <property type="entry name" value="Kinesin_motor_dom"/>
</dbReference>
<dbReference type="EMBL" id="KQ434820">
    <property type="protein sequence ID" value="KZC07054.1"/>
    <property type="molecule type" value="Genomic_DNA"/>
</dbReference>
<dbReference type="InterPro" id="IPR036961">
    <property type="entry name" value="Kinesin_motor_dom_sf"/>
</dbReference>
<keyword evidence="6" id="KW-0206">Cytoskeleton</keyword>
<dbReference type="GO" id="GO:0005874">
    <property type="term" value="C:microtubule"/>
    <property type="evidence" value="ECO:0007669"/>
    <property type="project" value="TreeGrafter"/>
</dbReference>
<proteinExistence type="inferred from homology"/>
<evidence type="ECO:0000256" key="1">
    <source>
        <dbReference type="ARBA" id="ARBA00004245"/>
    </source>
</evidence>
<evidence type="ECO:0000256" key="6">
    <source>
        <dbReference type="ARBA" id="ARBA00023212"/>
    </source>
</evidence>
<dbReference type="GO" id="GO:0008017">
    <property type="term" value="F:microtubule binding"/>
    <property type="evidence" value="ECO:0007669"/>
    <property type="project" value="InterPro"/>
</dbReference>
<dbReference type="InterPro" id="IPR027640">
    <property type="entry name" value="Kinesin-like_fam"/>
</dbReference>
<dbReference type="GO" id="GO:0007018">
    <property type="term" value="P:microtubule-based movement"/>
    <property type="evidence" value="ECO:0007669"/>
    <property type="project" value="InterPro"/>
</dbReference>
<feature type="compositionally biased region" description="Polar residues" evidence="9">
    <location>
        <begin position="514"/>
        <end position="528"/>
    </location>
</feature>
<feature type="domain" description="Kinesin motor" evidence="10">
    <location>
        <begin position="4"/>
        <end position="321"/>
    </location>
</feature>
<evidence type="ECO:0000313" key="12">
    <source>
        <dbReference type="Proteomes" id="UP000076502"/>
    </source>
</evidence>
<accession>A0A154P6T7</accession>
<dbReference type="Pfam" id="PF00225">
    <property type="entry name" value="Kinesin"/>
    <property type="match status" value="1"/>
</dbReference>
<keyword evidence="12" id="KW-1185">Reference proteome</keyword>
<dbReference type="Proteomes" id="UP000076502">
    <property type="component" value="Unassembled WGS sequence"/>
</dbReference>
<reference evidence="11 12" key="1">
    <citation type="submission" date="2015-07" db="EMBL/GenBank/DDBJ databases">
        <title>The genome of Dufourea novaeangliae.</title>
        <authorList>
            <person name="Pan H."/>
            <person name="Kapheim K."/>
        </authorList>
    </citation>
    <scope>NUCLEOTIDE SEQUENCE [LARGE SCALE GENOMIC DNA]</scope>
    <source>
        <strain evidence="11">0120121106</strain>
        <tissue evidence="11">Whole body</tissue>
    </source>
</reference>
<evidence type="ECO:0000256" key="2">
    <source>
        <dbReference type="ARBA" id="ARBA00022741"/>
    </source>
</evidence>
<keyword evidence="5 7" id="KW-0505">Motor protein</keyword>
<dbReference type="PROSITE" id="PS50067">
    <property type="entry name" value="KINESIN_MOTOR_2"/>
    <property type="match status" value="1"/>
</dbReference>
<keyword evidence="6" id="KW-0963">Cytoplasm</keyword>